<dbReference type="Proteomes" id="UP000231470">
    <property type="component" value="Segment"/>
</dbReference>
<name>A0A1J0MG21_9CAUD</name>
<protein>
    <recommendedName>
        <fullName evidence="5">Viral tegument-like protein</fullName>
    </recommendedName>
</protein>
<evidence type="ECO:0000313" key="1">
    <source>
        <dbReference type="EMBL" id="ANM47168.1"/>
    </source>
</evidence>
<dbReference type="GeneID" id="40092450"/>
<reference evidence="2 3" key="1">
    <citation type="submission" date="2016-11" db="EMBL/GenBank/DDBJ databases">
        <title>Complete genome of the first virulent bacteriophage infecting the opportunist pathogen Serratia rubidaea.</title>
        <authorList>
            <person name="Xing S."/>
            <person name="Ma T."/>
            <person name="Zhang X."/>
            <person name="Huang Y."/>
            <person name="Mi Z."/>
            <person name="Sun Q."/>
            <person name="An X."/>
            <person name="Fan H."/>
            <person name="Wu S."/>
            <person name="Lin W."/>
            <person name="Tong Y."/>
        </authorList>
    </citation>
    <scope>NUCLEOTIDE SEQUENCE [LARGE SCALE GENOMIC DNA]</scope>
</reference>
<accession>A0A1J0MG21</accession>
<sequence>MKFLRHILNTSYDCTAMDPNRSEVFVFSKLVEETCELSDVFYGIEASEPLNGEVADVIISALDLLYVTEYQHIQLYGSMSKDEIFDSIIHALAQANHTSDLSKHTLEDYWFCGGVDPVDRQLAMINHYKGRITRLLNQPQRSNDKMVDLINAVIKHTSKFACDCNQNHVSTIVKVEHAIEHKVEKWRGKFGL</sequence>
<evidence type="ECO:0000313" key="2">
    <source>
        <dbReference type="EMBL" id="APD20076.1"/>
    </source>
</evidence>
<evidence type="ECO:0008006" key="5">
    <source>
        <dbReference type="Google" id="ProtNLM"/>
    </source>
</evidence>
<organism evidence="2 3">
    <name type="scientific">Serratia phage vB_Sru_IME250</name>
    <dbReference type="NCBI Taxonomy" id="1852640"/>
    <lineage>
        <taxon>Viruses</taxon>
        <taxon>Duplodnaviria</taxon>
        <taxon>Heunggongvirae</taxon>
        <taxon>Uroviricota</taxon>
        <taxon>Caudoviricetes</taxon>
        <taxon>Pantevenvirales</taxon>
        <taxon>Ackermannviridae</taxon>
        <taxon>Taipeivirus</taxon>
        <taxon>Taipeivirus IME250</taxon>
    </lineage>
</organism>
<dbReference type="EMBL" id="KX147096">
    <property type="protein sequence ID" value="ANM47168.1"/>
    <property type="molecule type" value="Genomic_DNA"/>
</dbReference>
<keyword evidence="4" id="KW-1185">Reference proteome</keyword>
<dbReference type="OrthoDB" id="10826at10239"/>
<dbReference type="Proteomes" id="UP000230444">
    <property type="component" value="Segment"/>
</dbReference>
<evidence type="ECO:0000313" key="3">
    <source>
        <dbReference type="Proteomes" id="UP000230444"/>
    </source>
</evidence>
<dbReference type="EMBL" id="KY073123">
    <property type="protein sequence ID" value="APD20076.1"/>
    <property type="molecule type" value="Genomic_DNA"/>
</dbReference>
<dbReference type="RefSeq" id="YP_009615969.1">
    <property type="nucleotide sequence ID" value="NC_042047.1"/>
</dbReference>
<reference evidence="1 4" key="2">
    <citation type="journal article" date="2017" name="Arch. Virol.">
        <title>First complete genome sequence of a virulent bacteriophage infecting the opportunistic pathogen Serratia rubidaea.</title>
        <authorList>
            <person name="Xing S."/>
            <person name="Ma T."/>
            <person name="Zhang X."/>
            <person name="Huang Y."/>
            <person name="Mi Z."/>
            <person name="Sun Q."/>
            <person name="An X."/>
            <person name="Fan H."/>
            <person name="Wu S."/>
            <person name="Wei L."/>
            <person name="Tong Y."/>
        </authorList>
    </citation>
    <scope>NUCLEOTIDE SEQUENCE [LARGE SCALE GENOMIC DNA]</scope>
</reference>
<proteinExistence type="predicted"/>
<dbReference type="KEGG" id="vg:40092450"/>
<evidence type="ECO:0000313" key="4">
    <source>
        <dbReference type="Proteomes" id="UP000231470"/>
    </source>
</evidence>